<dbReference type="EMBL" id="JAPFCC010000001">
    <property type="protein sequence ID" value="MCW7552078.1"/>
    <property type="molecule type" value="Genomic_DNA"/>
</dbReference>
<proteinExistence type="predicted"/>
<evidence type="ECO:0000313" key="1">
    <source>
        <dbReference type="EMBL" id="MCW7552078.1"/>
    </source>
</evidence>
<comment type="caution">
    <text evidence="1">The sequence shown here is derived from an EMBL/GenBank/DDBJ whole genome shotgun (WGS) entry which is preliminary data.</text>
</comment>
<evidence type="ECO:0000313" key="2">
    <source>
        <dbReference type="Proteomes" id="UP001209854"/>
    </source>
</evidence>
<accession>A0ABT3MRS7</accession>
<protein>
    <recommendedName>
        <fullName evidence="3">Peptidase C58 YopT-type domain-containing protein</fullName>
    </recommendedName>
</protein>
<reference evidence="1 2" key="1">
    <citation type="submission" date="2022-10" db="EMBL/GenBank/DDBJ databases">
        <title>High-quality genome sequences of two octocoral-associated bacteria, Endozoicomonas euniceicola EF212 and Endozoicomonas gorgoniicola PS125.</title>
        <authorList>
            <person name="Chiou Y.-J."/>
            <person name="Chen Y.-H."/>
        </authorList>
    </citation>
    <scope>NUCLEOTIDE SEQUENCE [LARGE SCALE GENOMIC DNA]</scope>
    <source>
        <strain evidence="1 2">PS125</strain>
    </source>
</reference>
<evidence type="ECO:0008006" key="3">
    <source>
        <dbReference type="Google" id="ProtNLM"/>
    </source>
</evidence>
<dbReference type="RefSeq" id="WP_262567058.1">
    <property type="nucleotide sequence ID" value="NZ_JAPFCC010000001.1"/>
</dbReference>
<organism evidence="1 2">
    <name type="scientific">Endozoicomonas gorgoniicola</name>
    <dbReference type="NCBI Taxonomy" id="1234144"/>
    <lineage>
        <taxon>Bacteria</taxon>
        <taxon>Pseudomonadati</taxon>
        <taxon>Pseudomonadota</taxon>
        <taxon>Gammaproteobacteria</taxon>
        <taxon>Oceanospirillales</taxon>
        <taxon>Endozoicomonadaceae</taxon>
        <taxon>Endozoicomonas</taxon>
    </lineage>
</organism>
<sequence>MEIIFTFNPQASVYSRWRKRVVAGRTIMEASYNKKTAGLCLGAAITWLKKSIASGGTGVLSADELGSVHEMAIIQSACDILPIPEGAVRSDTITPILQHMHLDSRESMRGFGCFNVQSIYEWVSREPCHCLFVFDKIQDSGSLSGHAIGLRYDGRVTQIFDTHYGLTQQANKDQFMLGLYITAIFNHAQCVGEEWAVFKVCSADD</sequence>
<keyword evidence="2" id="KW-1185">Reference proteome</keyword>
<gene>
    <name evidence="1" type="ORF">NX722_05350</name>
</gene>
<name>A0ABT3MRS7_9GAMM</name>
<dbReference type="Proteomes" id="UP001209854">
    <property type="component" value="Unassembled WGS sequence"/>
</dbReference>